<dbReference type="InterPro" id="IPR036873">
    <property type="entry name" value="Rhodanese-like_dom_sf"/>
</dbReference>
<dbReference type="SMART" id="SM00450">
    <property type="entry name" value="RHOD"/>
    <property type="match status" value="1"/>
</dbReference>
<dbReference type="EMBL" id="DS547907">
    <property type="protein sequence ID" value="EDR29854.1"/>
    <property type="molecule type" value="Genomic_DNA"/>
</dbReference>
<dbReference type="GO" id="GO:0005737">
    <property type="term" value="C:cytoplasm"/>
    <property type="evidence" value="ECO:0007669"/>
    <property type="project" value="TreeGrafter"/>
</dbReference>
<proteinExistence type="predicted"/>
<name>B0E6M1_ENTDS</name>
<evidence type="ECO:0000313" key="3">
    <source>
        <dbReference type="Proteomes" id="UP000008076"/>
    </source>
</evidence>
<protein>
    <recommendedName>
        <fullName evidence="1">Rhodanese domain-containing protein</fullName>
    </recommendedName>
</protein>
<evidence type="ECO:0000259" key="1">
    <source>
        <dbReference type="PROSITE" id="PS50206"/>
    </source>
</evidence>
<dbReference type="InterPro" id="IPR001763">
    <property type="entry name" value="Rhodanese-like_dom"/>
</dbReference>
<dbReference type="OrthoDB" id="8300214at2759"/>
<feature type="domain" description="Rhodanese" evidence="1">
    <location>
        <begin position="47"/>
        <end position="148"/>
    </location>
</feature>
<dbReference type="GO" id="GO:0004725">
    <property type="term" value="F:protein tyrosine phosphatase activity"/>
    <property type="evidence" value="ECO:0007669"/>
    <property type="project" value="TreeGrafter"/>
</dbReference>
<dbReference type="GO" id="GO:0005634">
    <property type="term" value="C:nucleus"/>
    <property type="evidence" value="ECO:0007669"/>
    <property type="project" value="TreeGrafter"/>
</dbReference>
<dbReference type="OMA" id="EYMDDET"/>
<dbReference type="PROSITE" id="PS50206">
    <property type="entry name" value="RHODANESE_3"/>
    <property type="match status" value="1"/>
</dbReference>
<dbReference type="Proteomes" id="UP000008076">
    <property type="component" value="Unassembled WGS sequence"/>
</dbReference>
<dbReference type="GeneID" id="5878928"/>
<dbReference type="eggNOG" id="ENOG502RHC7">
    <property type="taxonomic scope" value="Eukaryota"/>
</dbReference>
<sequence length="154" mass="18006">MSKCWNGNSNKNISSIRLRNYSLKPWLFFNSTNYINDEQLIQLMKDDKIKLQIFDVRSSDVGSCVIHGAINYRVNEFIKKIPQILEKYHDYNYIVVHCMRSQQRGPKCARALKEAFITSKYFSTSNVSIVILAGGFSNFFNKHFQEEDLFDSIE</sequence>
<dbReference type="PANTHER" id="PTHR10828:SF38">
    <property type="entry name" value="ARSENICAL-RESISTANCE PROTEIN 2-RELATED"/>
    <property type="match status" value="1"/>
</dbReference>
<organism evidence="3">
    <name type="scientific">Entamoeba dispar (strain ATCC PRA-260 / SAW760)</name>
    <dbReference type="NCBI Taxonomy" id="370354"/>
    <lineage>
        <taxon>Eukaryota</taxon>
        <taxon>Amoebozoa</taxon>
        <taxon>Evosea</taxon>
        <taxon>Archamoebae</taxon>
        <taxon>Mastigamoebida</taxon>
        <taxon>Entamoebidae</taxon>
        <taxon>Entamoeba</taxon>
    </lineage>
</organism>
<keyword evidence="3" id="KW-1185">Reference proteome</keyword>
<dbReference type="Pfam" id="PF00581">
    <property type="entry name" value="Rhodanese"/>
    <property type="match status" value="1"/>
</dbReference>
<dbReference type="VEuPathDB" id="AmoebaDB:EDI_298610"/>
<accession>B0E6M1</accession>
<dbReference type="RefSeq" id="XP_001734036.1">
    <property type="nucleotide sequence ID" value="XM_001733984.1"/>
</dbReference>
<evidence type="ECO:0000313" key="2">
    <source>
        <dbReference type="EMBL" id="EDR29854.1"/>
    </source>
</evidence>
<dbReference type="KEGG" id="edi:EDI_298610"/>
<dbReference type="Gene3D" id="3.40.250.10">
    <property type="entry name" value="Rhodanese-like domain"/>
    <property type="match status" value="1"/>
</dbReference>
<dbReference type="PANTHER" id="PTHR10828">
    <property type="entry name" value="M-PHASE INDUCER PHOSPHATASE DUAL SPECIFICITY PHOSPHATASE CDC25"/>
    <property type="match status" value="1"/>
</dbReference>
<gene>
    <name evidence="2" type="ORF">EDI_298610</name>
</gene>
<reference evidence="3" key="1">
    <citation type="submission" date="2007-12" db="EMBL/GenBank/DDBJ databases">
        <title>Annotation of Entamoeba dispar SAW760.</title>
        <authorList>
            <person name="Lorenzi H."/>
            <person name="Inman J."/>
            <person name="Schobel S."/>
            <person name="Amedeo P."/>
            <person name="Caler E."/>
        </authorList>
    </citation>
    <scope>NUCLEOTIDE SEQUENCE [LARGE SCALE GENOMIC DNA]</scope>
    <source>
        <strain evidence="3">ATCC PRA-260 / SAW760</strain>
    </source>
</reference>
<dbReference type="SUPFAM" id="SSF52821">
    <property type="entry name" value="Rhodanese/Cell cycle control phosphatase"/>
    <property type="match status" value="1"/>
</dbReference>
<dbReference type="AlphaFoldDB" id="B0E6M1"/>